<keyword evidence="1" id="KW-0175">Coiled coil</keyword>
<gene>
    <name evidence="3" type="ORF">A1O5_05316</name>
</gene>
<feature type="region of interest" description="Disordered" evidence="2">
    <location>
        <begin position="83"/>
        <end position="111"/>
    </location>
</feature>
<keyword evidence="4" id="KW-1185">Reference proteome</keyword>
<dbReference type="STRING" id="1182543.W9WU85"/>
<reference evidence="3 4" key="1">
    <citation type="submission" date="2013-03" db="EMBL/GenBank/DDBJ databases">
        <title>The Genome Sequence of Cladophialophora psammophila CBS 110553.</title>
        <authorList>
            <consortium name="The Broad Institute Genomics Platform"/>
            <person name="Cuomo C."/>
            <person name="de Hoog S."/>
            <person name="Gorbushina A."/>
            <person name="Walker B."/>
            <person name="Young S.K."/>
            <person name="Zeng Q."/>
            <person name="Gargeya S."/>
            <person name="Fitzgerald M."/>
            <person name="Haas B."/>
            <person name="Abouelleil A."/>
            <person name="Allen A.W."/>
            <person name="Alvarado L."/>
            <person name="Arachchi H.M."/>
            <person name="Berlin A.M."/>
            <person name="Chapman S.B."/>
            <person name="Gainer-Dewar J."/>
            <person name="Goldberg J."/>
            <person name="Griggs A."/>
            <person name="Gujja S."/>
            <person name="Hansen M."/>
            <person name="Howarth C."/>
            <person name="Imamovic A."/>
            <person name="Ireland A."/>
            <person name="Larimer J."/>
            <person name="McCowan C."/>
            <person name="Murphy C."/>
            <person name="Pearson M."/>
            <person name="Poon T.W."/>
            <person name="Priest M."/>
            <person name="Roberts A."/>
            <person name="Saif S."/>
            <person name="Shea T."/>
            <person name="Sisk P."/>
            <person name="Sykes S."/>
            <person name="Wortman J."/>
            <person name="Nusbaum C."/>
            <person name="Birren B."/>
        </authorList>
    </citation>
    <scope>NUCLEOTIDE SEQUENCE [LARGE SCALE GENOMIC DNA]</scope>
    <source>
        <strain evidence="3 4">CBS 110553</strain>
    </source>
</reference>
<proteinExistence type="predicted"/>
<accession>W9WU85</accession>
<dbReference type="OrthoDB" id="4160901at2759"/>
<dbReference type="GeneID" id="19190034"/>
<dbReference type="Proteomes" id="UP000019471">
    <property type="component" value="Unassembled WGS sequence"/>
</dbReference>
<dbReference type="eggNOG" id="ENOG502T3UA">
    <property type="taxonomic scope" value="Eukaryota"/>
</dbReference>
<comment type="caution">
    <text evidence="3">The sequence shown here is derived from an EMBL/GenBank/DDBJ whole genome shotgun (WGS) entry which is preliminary data.</text>
</comment>
<evidence type="ECO:0000313" key="4">
    <source>
        <dbReference type="Proteomes" id="UP000019471"/>
    </source>
</evidence>
<evidence type="ECO:0000313" key="3">
    <source>
        <dbReference type="EMBL" id="EXJ71508.1"/>
    </source>
</evidence>
<feature type="compositionally biased region" description="Polar residues" evidence="2">
    <location>
        <begin position="258"/>
        <end position="267"/>
    </location>
</feature>
<dbReference type="EMBL" id="AMGX01000007">
    <property type="protein sequence ID" value="EXJ71508.1"/>
    <property type="molecule type" value="Genomic_DNA"/>
</dbReference>
<sequence>MIAWEKITQLIVGRAAAEKSEHKKLEKKYKEAEAALKLITEVAPEPLPQCLSRPPSVYSAAISAISDESRQPREGVLHTARRPNYERASSTPAVTHVTPRRSPSGPPDITARSLSQEELKRNYSCDSFWDTKIHPLPPMPEMTGFGKYRRAVNASPEWQLEHLHKHLYDMSDIICGHLGSQPPVGLDPETWNQYRTQYSRTTSFVSSRSSITGLGVDASTEYLDPITGTRITRGFSASTTSSAASSFKDGSITFRRGSSYSKSSMASPISDGDAKGSRRPSRNSSYHTSITSMSHLAAISETQEPFPNFGRKIQKPCEFDANGNTENAVASDEDDELEWEDMLEVGGAIIGNLTKRLDRTSSSRTMPHIKPALTRPRTKRQRSNTVRRVHLVDNRH</sequence>
<feature type="coiled-coil region" evidence="1">
    <location>
        <begin position="15"/>
        <end position="42"/>
    </location>
</feature>
<evidence type="ECO:0000256" key="2">
    <source>
        <dbReference type="SAM" id="MobiDB-lite"/>
    </source>
</evidence>
<evidence type="ECO:0000256" key="1">
    <source>
        <dbReference type="SAM" id="Coils"/>
    </source>
</evidence>
<feature type="region of interest" description="Disordered" evidence="2">
    <location>
        <begin position="258"/>
        <end position="288"/>
    </location>
</feature>
<protein>
    <submittedName>
        <fullName evidence="3">Uncharacterized protein</fullName>
    </submittedName>
</protein>
<dbReference type="AlphaFoldDB" id="W9WU85"/>
<dbReference type="RefSeq" id="XP_007744107.1">
    <property type="nucleotide sequence ID" value="XM_007745917.1"/>
</dbReference>
<dbReference type="HOGENOM" id="CLU_036624_0_0_1"/>
<organism evidence="3 4">
    <name type="scientific">Cladophialophora psammophila CBS 110553</name>
    <dbReference type="NCBI Taxonomy" id="1182543"/>
    <lineage>
        <taxon>Eukaryota</taxon>
        <taxon>Fungi</taxon>
        <taxon>Dikarya</taxon>
        <taxon>Ascomycota</taxon>
        <taxon>Pezizomycotina</taxon>
        <taxon>Eurotiomycetes</taxon>
        <taxon>Chaetothyriomycetidae</taxon>
        <taxon>Chaetothyriales</taxon>
        <taxon>Herpotrichiellaceae</taxon>
        <taxon>Cladophialophora</taxon>
    </lineage>
</organism>
<name>W9WU85_9EURO</name>